<feature type="domain" description="HTH marR-type" evidence="2">
    <location>
        <begin position="18"/>
        <end position="64"/>
    </location>
</feature>
<accession>A0A420XRJ2</accession>
<dbReference type="OrthoDB" id="3189808at2"/>
<dbReference type="InParanoid" id="A0A420XRJ2"/>
<keyword evidence="3" id="KW-0808">Transferase</keyword>
<dbReference type="GO" id="GO:0003700">
    <property type="term" value="F:DNA-binding transcription factor activity"/>
    <property type="evidence" value="ECO:0007669"/>
    <property type="project" value="InterPro"/>
</dbReference>
<dbReference type="PANTHER" id="PTHR18964:SF173">
    <property type="entry name" value="GLUCOKINASE"/>
    <property type="match status" value="1"/>
</dbReference>
<dbReference type="Pfam" id="PF00480">
    <property type="entry name" value="ROK"/>
    <property type="match status" value="1"/>
</dbReference>
<keyword evidence="4" id="KW-1185">Reference proteome</keyword>
<dbReference type="InterPro" id="IPR049874">
    <property type="entry name" value="ROK_cs"/>
</dbReference>
<name>A0A420XRJ2_9ACTN</name>
<evidence type="ECO:0000259" key="2">
    <source>
        <dbReference type="Pfam" id="PF12802"/>
    </source>
</evidence>
<dbReference type="InterPro" id="IPR011991">
    <property type="entry name" value="ArsR-like_HTH"/>
</dbReference>
<dbReference type="InterPro" id="IPR000835">
    <property type="entry name" value="HTH_MarR-typ"/>
</dbReference>
<comment type="caution">
    <text evidence="3">The sequence shown here is derived from an EMBL/GenBank/DDBJ whole genome shotgun (WGS) entry which is preliminary data.</text>
</comment>
<dbReference type="Proteomes" id="UP000281955">
    <property type="component" value="Unassembled WGS sequence"/>
</dbReference>
<dbReference type="Gene3D" id="1.10.10.10">
    <property type="entry name" value="Winged helix-like DNA-binding domain superfamily/Winged helix DNA-binding domain"/>
    <property type="match status" value="1"/>
</dbReference>
<gene>
    <name evidence="3" type="ORF">CLV35_1212</name>
</gene>
<keyword evidence="3" id="KW-0418">Kinase</keyword>
<dbReference type="Gene3D" id="3.30.420.40">
    <property type="match status" value="2"/>
</dbReference>
<evidence type="ECO:0000256" key="1">
    <source>
        <dbReference type="ARBA" id="ARBA00006479"/>
    </source>
</evidence>
<dbReference type="InterPro" id="IPR043129">
    <property type="entry name" value="ATPase_NBD"/>
</dbReference>
<reference evidence="3 4" key="1">
    <citation type="submission" date="2018-10" db="EMBL/GenBank/DDBJ databases">
        <title>Genomic Encyclopedia of Archaeal and Bacterial Type Strains, Phase II (KMG-II): from individual species to whole genera.</title>
        <authorList>
            <person name="Goeker M."/>
        </authorList>
    </citation>
    <scope>NUCLEOTIDE SEQUENCE [LARGE SCALE GENOMIC DNA]</scope>
    <source>
        <strain evidence="3 4">RP-AC37</strain>
    </source>
</reference>
<proteinExistence type="inferred from homology"/>
<dbReference type="Pfam" id="PF12802">
    <property type="entry name" value="MarR_2"/>
    <property type="match status" value="1"/>
</dbReference>
<comment type="similarity">
    <text evidence="1">Belongs to the ROK (NagC/XylR) family.</text>
</comment>
<dbReference type="InterPro" id="IPR036388">
    <property type="entry name" value="WH-like_DNA-bd_sf"/>
</dbReference>
<dbReference type="PROSITE" id="PS01125">
    <property type="entry name" value="ROK"/>
    <property type="match status" value="1"/>
</dbReference>
<dbReference type="RefSeq" id="WP_121192553.1">
    <property type="nucleotide sequence ID" value="NZ_RBWV01000010.1"/>
</dbReference>
<organism evidence="3 4">
    <name type="scientific">Motilibacter peucedani</name>
    <dbReference type="NCBI Taxonomy" id="598650"/>
    <lineage>
        <taxon>Bacteria</taxon>
        <taxon>Bacillati</taxon>
        <taxon>Actinomycetota</taxon>
        <taxon>Actinomycetes</taxon>
        <taxon>Motilibacterales</taxon>
        <taxon>Motilibacteraceae</taxon>
        <taxon>Motilibacter</taxon>
    </lineage>
</organism>
<dbReference type="CDD" id="cd00090">
    <property type="entry name" value="HTH_ARSR"/>
    <property type="match status" value="1"/>
</dbReference>
<dbReference type="InterPro" id="IPR000600">
    <property type="entry name" value="ROK"/>
</dbReference>
<sequence length="392" mass="39845">MREGTARRDPLRAANRRRVLEALARLGSGTNADLCRETHLSRATVTSVVAELRDDGLVRSVDGPRTGTRGRPAGRLALAPPPGLTAVVEVAVGSLRVALGTLEPRVRAERVVRVDTRSSGTAALEVAARTVRELQVEVGAKDLSRVVLGVPGPLDPRTGVVRSGVLLPGWADLDPVARLGGLLGVPVTADNDANLVALGEATYGAGAGHRDLVVVDLCDGIGAGLVLDGRLHRGTSGIAGEIGHVQVVHEGGRPCRCGSTGCLETVASAPQVLAALSDELGSPADLELLASLAAEGSTAAQRILRTAGLAVGRVLAPVCATLDLGAVVTGGAVGGLGTALQEGVAEAVDRRGSARAVEVLRGRLGTRAGVLGGFALAAQEQGHVLRPRPLIA</sequence>
<dbReference type="SUPFAM" id="SSF53067">
    <property type="entry name" value="Actin-like ATPase domain"/>
    <property type="match status" value="1"/>
</dbReference>
<dbReference type="AlphaFoldDB" id="A0A420XRJ2"/>
<evidence type="ECO:0000313" key="3">
    <source>
        <dbReference type="EMBL" id="RKS77523.1"/>
    </source>
</evidence>
<dbReference type="SUPFAM" id="SSF46785">
    <property type="entry name" value="Winged helix' DNA-binding domain"/>
    <property type="match status" value="1"/>
</dbReference>
<dbReference type="GO" id="GO:0016301">
    <property type="term" value="F:kinase activity"/>
    <property type="evidence" value="ECO:0007669"/>
    <property type="project" value="UniProtKB-KW"/>
</dbReference>
<evidence type="ECO:0000313" key="4">
    <source>
        <dbReference type="Proteomes" id="UP000281955"/>
    </source>
</evidence>
<dbReference type="PANTHER" id="PTHR18964">
    <property type="entry name" value="ROK (REPRESSOR, ORF, KINASE) FAMILY"/>
    <property type="match status" value="1"/>
</dbReference>
<dbReference type="InterPro" id="IPR036390">
    <property type="entry name" value="WH_DNA-bd_sf"/>
</dbReference>
<dbReference type="EMBL" id="RBWV01000010">
    <property type="protein sequence ID" value="RKS77523.1"/>
    <property type="molecule type" value="Genomic_DNA"/>
</dbReference>
<protein>
    <submittedName>
        <fullName evidence="3">Putative NBD/HSP70 family sugar kinase</fullName>
    </submittedName>
</protein>